<accession>A0A0K2TMZ2</accession>
<organism evidence="1">
    <name type="scientific">Lepeophtheirus salmonis</name>
    <name type="common">Salmon louse</name>
    <name type="synonym">Caligus salmonis</name>
    <dbReference type="NCBI Taxonomy" id="72036"/>
    <lineage>
        <taxon>Eukaryota</taxon>
        <taxon>Metazoa</taxon>
        <taxon>Ecdysozoa</taxon>
        <taxon>Arthropoda</taxon>
        <taxon>Crustacea</taxon>
        <taxon>Multicrustacea</taxon>
        <taxon>Hexanauplia</taxon>
        <taxon>Copepoda</taxon>
        <taxon>Siphonostomatoida</taxon>
        <taxon>Caligidae</taxon>
        <taxon>Lepeophtheirus</taxon>
    </lineage>
</organism>
<protein>
    <submittedName>
        <fullName evidence="1">Uncharacterized protein</fullName>
    </submittedName>
</protein>
<dbReference type="AlphaFoldDB" id="A0A0K2TMZ2"/>
<proteinExistence type="predicted"/>
<sequence length="34" mass="4037">MHRAACFVEVSEHTAILFALSVPFYEQLFAHEWR</sequence>
<name>A0A0K2TMZ2_LEPSM</name>
<feature type="non-terminal residue" evidence="1">
    <location>
        <position position="34"/>
    </location>
</feature>
<dbReference type="EMBL" id="HACA01009943">
    <property type="protein sequence ID" value="CDW27304.1"/>
    <property type="molecule type" value="Transcribed_RNA"/>
</dbReference>
<evidence type="ECO:0000313" key="1">
    <source>
        <dbReference type="EMBL" id="CDW27304.1"/>
    </source>
</evidence>
<reference evidence="1" key="1">
    <citation type="submission" date="2014-05" db="EMBL/GenBank/DDBJ databases">
        <authorList>
            <person name="Chronopoulou M."/>
        </authorList>
    </citation>
    <scope>NUCLEOTIDE SEQUENCE</scope>
    <source>
        <tissue evidence="1">Whole organism</tissue>
    </source>
</reference>